<feature type="transmembrane region" description="Helical" evidence="9">
    <location>
        <begin position="21"/>
        <end position="39"/>
    </location>
</feature>
<keyword evidence="3" id="KW-1003">Cell membrane</keyword>
<comment type="similarity">
    <text evidence="8 9">Belongs to the TRAP transporter small permease family.</text>
</comment>
<evidence type="ECO:0000256" key="8">
    <source>
        <dbReference type="ARBA" id="ARBA00038436"/>
    </source>
</evidence>
<evidence type="ECO:0000256" key="5">
    <source>
        <dbReference type="ARBA" id="ARBA00022692"/>
    </source>
</evidence>
<dbReference type="GO" id="GO:0022857">
    <property type="term" value="F:transmembrane transporter activity"/>
    <property type="evidence" value="ECO:0007669"/>
    <property type="project" value="UniProtKB-UniRule"/>
</dbReference>
<comment type="subcellular location">
    <subcellularLocation>
        <location evidence="1 9">Cell inner membrane</location>
        <topology evidence="1 9">Multi-pass membrane protein</topology>
    </subcellularLocation>
</comment>
<evidence type="ECO:0000256" key="6">
    <source>
        <dbReference type="ARBA" id="ARBA00022989"/>
    </source>
</evidence>
<evidence type="ECO:0000313" key="12">
    <source>
        <dbReference type="Proteomes" id="UP000782519"/>
    </source>
</evidence>
<reference evidence="11" key="1">
    <citation type="submission" date="2020-07" db="EMBL/GenBank/DDBJ databases">
        <title>Huge and variable diversity of episymbiotic CPR bacteria and DPANN archaea in groundwater ecosystems.</title>
        <authorList>
            <person name="He C.Y."/>
            <person name="Keren R."/>
            <person name="Whittaker M."/>
            <person name="Farag I.F."/>
            <person name="Doudna J."/>
            <person name="Cate J.H.D."/>
            <person name="Banfield J.F."/>
        </authorList>
    </citation>
    <scope>NUCLEOTIDE SEQUENCE</scope>
    <source>
        <strain evidence="11">NC_groundwater_1818_Pr3_B-0.1um_66_35</strain>
    </source>
</reference>
<feature type="transmembrane region" description="Helical" evidence="9">
    <location>
        <begin position="59"/>
        <end position="83"/>
    </location>
</feature>
<organism evidence="11 12">
    <name type="scientific">Rhodopseudomonas palustris</name>
    <dbReference type="NCBI Taxonomy" id="1076"/>
    <lineage>
        <taxon>Bacteria</taxon>
        <taxon>Pseudomonadati</taxon>
        <taxon>Pseudomonadota</taxon>
        <taxon>Alphaproteobacteria</taxon>
        <taxon>Hyphomicrobiales</taxon>
        <taxon>Nitrobacteraceae</taxon>
        <taxon>Rhodopseudomonas</taxon>
    </lineage>
</organism>
<dbReference type="AlphaFoldDB" id="A0A933S0S9"/>
<evidence type="ECO:0000259" key="10">
    <source>
        <dbReference type="Pfam" id="PF04290"/>
    </source>
</evidence>
<keyword evidence="2 9" id="KW-0813">Transport</keyword>
<keyword evidence="6 9" id="KW-1133">Transmembrane helix</keyword>
<keyword evidence="7 9" id="KW-0472">Membrane</keyword>
<evidence type="ECO:0000256" key="4">
    <source>
        <dbReference type="ARBA" id="ARBA00022519"/>
    </source>
</evidence>
<evidence type="ECO:0000256" key="2">
    <source>
        <dbReference type="ARBA" id="ARBA00022448"/>
    </source>
</evidence>
<accession>A0A933S0S9</accession>
<dbReference type="PANTHER" id="PTHR35011:SF2">
    <property type="entry name" value="2,3-DIKETO-L-GULONATE TRAP TRANSPORTER SMALL PERMEASE PROTEIN YIAM"/>
    <property type="match status" value="1"/>
</dbReference>
<evidence type="ECO:0000256" key="9">
    <source>
        <dbReference type="RuleBase" id="RU369079"/>
    </source>
</evidence>
<dbReference type="Proteomes" id="UP000782519">
    <property type="component" value="Unassembled WGS sequence"/>
</dbReference>
<dbReference type="InterPro" id="IPR007387">
    <property type="entry name" value="TRAP_DctQ"/>
</dbReference>
<keyword evidence="5 9" id="KW-0812">Transmembrane</keyword>
<evidence type="ECO:0000256" key="3">
    <source>
        <dbReference type="ARBA" id="ARBA00022475"/>
    </source>
</evidence>
<dbReference type="EMBL" id="JACRJB010000066">
    <property type="protein sequence ID" value="MBI5132280.1"/>
    <property type="molecule type" value="Genomic_DNA"/>
</dbReference>
<dbReference type="Pfam" id="PF04290">
    <property type="entry name" value="DctQ"/>
    <property type="match status" value="1"/>
</dbReference>
<name>A0A933S0S9_RHOPL</name>
<comment type="caution">
    <text evidence="11">The sequence shown here is derived from an EMBL/GenBank/DDBJ whole genome shotgun (WGS) entry which is preliminary data.</text>
</comment>
<sequence>MRLGFKIIAAMNTSLRHLVGAMLGVMVVTVAAQICVRFVLPKFGIIAAAPWTEELARYLMVWCVFLGAAVAARSGALIAMDSVADALPPALGDAIRTVGLLLTIAFFALLVWLGGRWVQFGTMETSTVMALPMAWVYAAMPVGSLVAIINILALLVERHFQRRSERRAAQLAAEEAAASIV</sequence>
<feature type="domain" description="Tripartite ATP-independent periplasmic transporters DctQ component" evidence="10">
    <location>
        <begin position="26"/>
        <end position="158"/>
    </location>
</feature>
<keyword evidence="4 9" id="KW-0997">Cell inner membrane</keyword>
<feature type="transmembrane region" description="Helical" evidence="9">
    <location>
        <begin position="134"/>
        <end position="156"/>
    </location>
</feature>
<comment type="subunit">
    <text evidence="9">The complex comprises the extracytoplasmic solute receptor protein and the two transmembrane proteins.</text>
</comment>
<comment type="function">
    <text evidence="9">Part of the tripartite ATP-independent periplasmic (TRAP) transport system.</text>
</comment>
<evidence type="ECO:0000256" key="7">
    <source>
        <dbReference type="ARBA" id="ARBA00023136"/>
    </source>
</evidence>
<protein>
    <recommendedName>
        <fullName evidence="9">TRAP transporter small permease protein</fullName>
    </recommendedName>
</protein>
<dbReference type="GO" id="GO:0015740">
    <property type="term" value="P:C4-dicarboxylate transport"/>
    <property type="evidence" value="ECO:0007669"/>
    <property type="project" value="TreeGrafter"/>
</dbReference>
<evidence type="ECO:0000313" key="11">
    <source>
        <dbReference type="EMBL" id="MBI5132280.1"/>
    </source>
</evidence>
<dbReference type="PANTHER" id="PTHR35011">
    <property type="entry name" value="2,3-DIKETO-L-GULONATE TRAP TRANSPORTER SMALL PERMEASE PROTEIN YIAM"/>
    <property type="match status" value="1"/>
</dbReference>
<dbReference type="InterPro" id="IPR055348">
    <property type="entry name" value="DctQ"/>
</dbReference>
<gene>
    <name evidence="11" type="ORF">HZA66_22795</name>
</gene>
<feature type="transmembrane region" description="Helical" evidence="9">
    <location>
        <begin position="95"/>
        <end position="114"/>
    </location>
</feature>
<evidence type="ECO:0000256" key="1">
    <source>
        <dbReference type="ARBA" id="ARBA00004429"/>
    </source>
</evidence>
<proteinExistence type="inferred from homology"/>
<dbReference type="GO" id="GO:0005886">
    <property type="term" value="C:plasma membrane"/>
    <property type="evidence" value="ECO:0007669"/>
    <property type="project" value="UniProtKB-SubCell"/>
</dbReference>